<evidence type="ECO:0000313" key="4">
    <source>
        <dbReference type="Proteomes" id="UP001046870"/>
    </source>
</evidence>
<sequence>MVAFALPSGWGEDIDWVQTYEDALNMAQSRQKPLMVIHHLDECPLSQGLKATFSAHEEIQRMAKEDFIMFNVVHETGDRNLAPDGYYVPRIIFIDPSLLIRADITGKSETHKYTYTHTDVELLMENMKKARIPHSSKP</sequence>
<dbReference type="EMBL" id="JAFDVH010000012">
    <property type="protein sequence ID" value="KAG7466930.1"/>
    <property type="molecule type" value="Genomic_DNA"/>
</dbReference>
<evidence type="ECO:0000256" key="1">
    <source>
        <dbReference type="ARBA" id="ARBA00022729"/>
    </source>
</evidence>
<dbReference type="OrthoDB" id="262308at2759"/>
<keyword evidence="1" id="KW-0732">Signal</keyword>
<dbReference type="SUPFAM" id="SSF52833">
    <property type="entry name" value="Thioredoxin-like"/>
    <property type="match status" value="1"/>
</dbReference>
<name>A0A9D3PTU7_MEGAT</name>
<comment type="caution">
    <text evidence="3">The sequence shown here is derived from an EMBL/GenBank/DDBJ whole genome shotgun (WGS) entry which is preliminary data.</text>
</comment>
<dbReference type="FunFam" id="3.40.30.10:FF:000036">
    <property type="entry name" value="anterior gradient protein 2 homolog"/>
    <property type="match status" value="1"/>
</dbReference>
<accession>A0A9D3PTU7</accession>
<dbReference type="InterPro" id="IPR036249">
    <property type="entry name" value="Thioredoxin-like_sf"/>
</dbReference>
<reference evidence="3" key="1">
    <citation type="submission" date="2021-01" db="EMBL/GenBank/DDBJ databases">
        <authorList>
            <person name="Zahm M."/>
            <person name="Roques C."/>
            <person name="Cabau C."/>
            <person name="Klopp C."/>
            <person name="Donnadieu C."/>
            <person name="Jouanno E."/>
            <person name="Lampietro C."/>
            <person name="Louis A."/>
            <person name="Herpin A."/>
            <person name="Echchiki A."/>
            <person name="Berthelot C."/>
            <person name="Parey E."/>
            <person name="Roest-Crollius H."/>
            <person name="Braasch I."/>
            <person name="Postlethwait J."/>
            <person name="Bobe J."/>
            <person name="Montfort J."/>
            <person name="Bouchez O."/>
            <person name="Begum T."/>
            <person name="Mejri S."/>
            <person name="Adams A."/>
            <person name="Chen W.-J."/>
            <person name="Guiguen Y."/>
        </authorList>
    </citation>
    <scope>NUCLEOTIDE SEQUENCE</scope>
    <source>
        <strain evidence="3">YG-15Mar2019-1</strain>
        <tissue evidence="3">Brain</tissue>
    </source>
</reference>
<organism evidence="3 4">
    <name type="scientific">Megalops atlanticus</name>
    <name type="common">Tarpon</name>
    <name type="synonym">Clupea gigantea</name>
    <dbReference type="NCBI Taxonomy" id="7932"/>
    <lineage>
        <taxon>Eukaryota</taxon>
        <taxon>Metazoa</taxon>
        <taxon>Chordata</taxon>
        <taxon>Craniata</taxon>
        <taxon>Vertebrata</taxon>
        <taxon>Euteleostomi</taxon>
        <taxon>Actinopterygii</taxon>
        <taxon>Neopterygii</taxon>
        <taxon>Teleostei</taxon>
        <taxon>Elopiformes</taxon>
        <taxon>Megalopidae</taxon>
        <taxon>Megalops</taxon>
    </lineage>
</organism>
<dbReference type="PANTHER" id="PTHR15337:SF11">
    <property type="entry name" value="THIOREDOXIN DOMAIN-CONTAINING PROTEIN"/>
    <property type="match status" value="1"/>
</dbReference>
<dbReference type="Pfam" id="PF13899">
    <property type="entry name" value="Thioredoxin_7"/>
    <property type="match status" value="1"/>
</dbReference>
<dbReference type="GO" id="GO:0005783">
    <property type="term" value="C:endoplasmic reticulum"/>
    <property type="evidence" value="ECO:0007669"/>
    <property type="project" value="TreeGrafter"/>
</dbReference>
<dbReference type="Gene3D" id="3.40.30.10">
    <property type="entry name" value="Glutaredoxin"/>
    <property type="match status" value="1"/>
</dbReference>
<proteinExistence type="inferred from homology"/>
<keyword evidence="4" id="KW-1185">Reference proteome</keyword>
<gene>
    <name evidence="3" type="ORF">MATL_G00147700</name>
</gene>
<dbReference type="Proteomes" id="UP001046870">
    <property type="component" value="Chromosome 12"/>
</dbReference>
<dbReference type="AlphaFoldDB" id="A0A9D3PTU7"/>
<evidence type="ECO:0000313" key="3">
    <source>
        <dbReference type="EMBL" id="KAG7466930.1"/>
    </source>
</evidence>
<dbReference type="PANTHER" id="PTHR15337">
    <property type="entry name" value="ANTERIOR GRADIENT PROTEIN-RELATED"/>
    <property type="match status" value="1"/>
</dbReference>
<comment type="similarity">
    <text evidence="2">Belongs to the AGR family.</text>
</comment>
<dbReference type="InterPro" id="IPR051099">
    <property type="entry name" value="AGR/TXD"/>
</dbReference>
<protein>
    <submittedName>
        <fullName evidence="3">Uncharacterized protein</fullName>
    </submittedName>
</protein>
<evidence type="ECO:0000256" key="2">
    <source>
        <dbReference type="ARBA" id="ARBA00038124"/>
    </source>
</evidence>